<feature type="coiled-coil region" evidence="1">
    <location>
        <begin position="349"/>
        <end position="412"/>
    </location>
</feature>
<evidence type="ECO:0000256" key="1">
    <source>
        <dbReference type="SAM" id="Coils"/>
    </source>
</evidence>
<feature type="transmembrane region" description="Helical" evidence="2">
    <location>
        <begin position="20"/>
        <end position="43"/>
    </location>
</feature>
<sequence>MDSTSLDQGLKSIKSKLGEISTAWAGVGVAIVGSMGMMAKAAADEQANINLLRLSLKNVGISYDAVKDSLEGVITATQRKTGIADSQQRDVLNRLLLVTNDYNKALKLLPLTLDLAAAGQMDASTAATYLGKGLLELEGGAEKVTIRLGQASIQVSSLEELMDRVGGAAEAAVNPFAVLKNEISDMGENIGMILLPVVKDLVSQFTGIVDVVKAYVDQNPQLVKALAAGALGIAGVISAVFALKAALLLLGTTANLMFGGILIAIGALVTGAALIWMTWDAQLHAARDAFSNFKNAVYHTVDAILVALQTLVGWIPSFGDKLDKARAKLANLIEVEKIKRDIWDTMRDMKSLETAIAETTETAKKLSTALDPDLVEAQKAAAEAAGKLIEEEKALGERFADLMRQLEFAESEAGKLGLTMDDVYTAMYKLGYKTQEINSVFRRYGDVTEIDEALLGELGLTANDVARLVGKLKGQTDSGTASLKAYGDAAKATNDEVSKMLATLAGAKEGVTTGGATGVPISAADFEAINNARSAAVAAVMAKEGISREAALALVEPATYGSVARYVEALKAEAPQYVSPELHTAYGVGEQGLVQTVTGYQHGGMIREPTLLYGLKSMRPYAIAGEAGPEPVGFPSVNITGNNFYVREEADIDRVGQALVNKIRARTGVKI</sequence>
<evidence type="ECO:0008006" key="4">
    <source>
        <dbReference type="Google" id="ProtNLM"/>
    </source>
</evidence>
<evidence type="ECO:0000313" key="3">
    <source>
        <dbReference type="EMBL" id="QJA62082.1"/>
    </source>
</evidence>
<reference evidence="3" key="1">
    <citation type="submission" date="2020-03" db="EMBL/GenBank/DDBJ databases">
        <title>The deep terrestrial virosphere.</title>
        <authorList>
            <person name="Holmfeldt K."/>
            <person name="Nilsson E."/>
            <person name="Simone D."/>
            <person name="Lopez-Fernandez M."/>
            <person name="Wu X."/>
            <person name="de Brujin I."/>
            <person name="Lundin D."/>
            <person name="Andersson A."/>
            <person name="Bertilsson S."/>
            <person name="Dopson M."/>
        </authorList>
    </citation>
    <scope>NUCLEOTIDE SEQUENCE</scope>
    <source>
        <strain evidence="3">MM415B00827</strain>
    </source>
</reference>
<keyword evidence="2" id="KW-1133">Transmembrane helix</keyword>
<name>A0A6M3IZM0_9ZZZZ</name>
<organism evidence="3">
    <name type="scientific">viral metagenome</name>
    <dbReference type="NCBI Taxonomy" id="1070528"/>
    <lineage>
        <taxon>unclassified sequences</taxon>
        <taxon>metagenomes</taxon>
        <taxon>organismal metagenomes</taxon>
    </lineage>
</organism>
<protein>
    <recommendedName>
        <fullName evidence="4">Tail tape measure protein</fullName>
    </recommendedName>
</protein>
<proteinExistence type="predicted"/>
<feature type="transmembrane region" description="Helical" evidence="2">
    <location>
        <begin position="256"/>
        <end position="276"/>
    </location>
</feature>
<keyword evidence="1" id="KW-0175">Coiled coil</keyword>
<dbReference type="AlphaFoldDB" id="A0A6M3IZM0"/>
<keyword evidence="2" id="KW-0812">Transmembrane</keyword>
<gene>
    <name evidence="3" type="ORF">MM415B00827_0028</name>
</gene>
<evidence type="ECO:0000256" key="2">
    <source>
        <dbReference type="SAM" id="Phobius"/>
    </source>
</evidence>
<keyword evidence="2" id="KW-0472">Membrane</keyword>
<dbReference type="EMBL" id="MT141461">
    <property type="protein sequence ID" value="QJA62082.1"/>
    <property type="molecule type" value="Genomic_DNA"/>
</dbReference>
<accession>A0A6M3IZM0</accession>
<feature type="transmembrane region" description="Helical" evidence="2">
    <location>
        <begin position="296"/>
        <end position="315"/>
    </location>
</feature>
<feature type="transmembrane region" description="Helical" evidence="2">
    <location>
        <begin position="225"/>
        <end position="250"/>
    </location>
</feature>